<feature type="compositionally biased region" description="Basic and acidic residues" evidence="1">
    <location>
        <begin position="38"/>
        <end position="49"/>
    </location>
</feature>
<reference evidence="2 3" key="1">
    <citation type="submission" date="2019-03" db="EMBL/GenBank/DDBJ databases">
        <title>First draft genome of Liparis tanakae, snailfish: a comprehensive survey of snailfish specific genes.</title>
        <authorList>
            <person name="Kim W."/>
            <person name="Song I."/>
            <person name="Jeong J.-H."/>
            <person name="Kim D."/>
            <person name="Kim S."/>
            <person name="Ryu S."/>
            <person name="Song J.Y."/>
            <person name="Lee S.K."/>
        </authorList>
    </citation>
    <scope>NUCLEOTIDE SEQUENCE [LARGE SCALE GENOMIC DNA]</scope>
    <source>
        <tissue evidence="2">Muscle</tissue>
    </source>
</reference>
<dbReference type="Proteomes" id="UP000314294">
    <property type="component" value="Unassembled WGS sequence"/>
</dbReference>
<gene>
    <name evidence="2" type="ORF">EYF80_066155</name>
</gene>
<accession>A0A4Z2E4W0</accession>
<dbReference type="AlphaFoldDB" id="A0A4Z2E4W0"/>
<comment type="caution">
    <text evidence="2">The sequence shown here is derived from an EMBL/GenBank/DDBJ whole genome shotgun (WGS) entry which is preliminary data.</text>
</comment>
<evidence type="ECO:0000313" key="2">
    <source>
        <dbReference type="EMBL" id="TNN23723.1"/>
    </source>
</evidence>
<evidence type="ECO:0000256" key="1">
    <source>
        <dbReference type="SAM" id="MobiDB-lite"/>
    </source>
</evidence>
<feature type="compositionally biased region" description="Polar residues" evidence="1">
    <location>
        <begin position="158"/>
        <end position="167"/>
    </location>
</feature>
<feature type="region of interest" description="Disordered" evidence="1">
    <location>
        <begin position="1"/>
        <end position="167"/>
    </location>
</feature>
<keyword evidence="3" id="KW-1185">Reference proteome</keyword>
<evidence type="ECO:0000313" key="3">
    <source>
        <dbReference type="Proteomes" id="UP000314294"/>
    </source>
</evidence>
<organism evidence="2 3">
    <name type="scientific">Liparis tanakae</name>
    <name type="common">Tanaka's snailfish</name>
    <dbReference type="NCBI Taxonomy" id="230148"/>
    <lineage>
        <taxon>Eukaryota</taxon>
        <taxon>Metazoa</taxon>
        <taxon>Chordata</taxon>
        <taxon>Craniata</taxon>
        <taxon>Vertebrata</taxon>
        <taxon>Euteleostomi</taxon>
        <taxon>Actinopterygii</taxon>
        <taxon>Neopterygii</taxon>
        <taxon>Teleostei</taxon>
        <taxon>Neoteleostei</taxon>
        <taxon>Acanthomorphata</taxon>
        <taxon>Eupercaria</taxon>
        <taxon>Perciformes</taxon>
        <taxon>Cottioidei</taxon>
        <taxon>Cottales</taxon>
        <taxon>Liparidae</taxon>
        <taxon>Liparis</taxon>
    </lineage>
</organism>
<dbReference type="EMBL" id="SRLO01017574">
    <property type="protein sequence ID" value="TNN23723.1"/>
    <property type="molecule type" value="Genomic_DNA"/>
</dbReference>
<proteinExistence type="predicted"/>
<evidence type="ECO:0008006" key="4">
    <source>
        <dbReference type="Google" id="ProtNLM"/>
    </source>
</evidence>
<protein>
    <recommendedName>
        <fullName evidence="4">Band 4.1-like protein 2</fullName>
    </recommendedName>
</protein>
<sequence length="167" mass="18443">MTTEVGSETEVKEEAEESSAQTDQSEKAPGETQEAAEAEEKEREKEGKGITRYLPTWLKKQKSPSQASPRLDITSPAKEVPPTEDAQEDAAPAVNGHAEEDEESVKAEEPEAEPRTGQRSDTEVRVRGQTPRYGSEVRLRGTGQRSDTEVRVRGRGRQQYTDVTTEG</sequence>
<feature type="compositionally biased region" description="Basic and acidic residues" evidence="1">
    <location>
        <begin position="104"/>
        <end position="126"/>
    </location>
</feature>
<name>A0A4Z2E4W0_9TELE</name>